<evidence type="ECO:0000313" key="5">
    <source>
        <dbReference type="Proteomes" id="UP001472866"/>
    </source>
</evidence>
<evidence type="ECO:0000313" key="3">
    <source>
        <dbReference type="EMBL" id="CAE0194483.1"/>
    </source>
</evidence>
<dbReference type="AlphaFoldDB" id="A0A7S3CF61"/>
<evidence type="ECO:0000256" key="1">
    <source>
        <dbReference type="ARBA" id="ARBA00022837"/>
    </source>
</evidence>
<dbReference type="SUPFAM" id="SSF47473">
    <property type="entry name" value="EF-hand"/>
    <property type="match status" value="1"/>
</dbReference>
<evidence type="ECO:0000259" key="2">
    <source>
        <dbReference type="PROSITE" id="PS50222"/>
    </source>
</evidence>
<organism evidence="3">
    <name type="scientific">Chloropicon roscoffensis</name>
    <dbReference type="NCBI Taxonomy" id="1461544"/>
    <lineage>
        <taxon>Eukaryota</taxon>
        <taxon>Viridiplantae</taxon>
        <taxon>Chlorophyta</taxon>
        <taxon>Chloropicophyceae</taxon>
        <taxon>Chloropicales</taxon>
        <taxon>Chloropicaceae</taxon>
        <taxon>Chloropicon</taxon>
    </lineage>
</organism>
<feature type="domain" description="EF-hand" evidence="2">
    <location>
        <begin position="28"/>
        <end position="63"/>
    </location>
</feature>
<reference evidence="4 5" key="2">
    <citation type="submission" date="2024-03" db="EMBL/GenBank/DDBJ databases">
        <title>Complete genome sequence of the green alga Chloropicon roscoffensis RCC1871.</title>
        <authorList>
            <person name="Lemieux C."/>
            <person name="Pombert J.-F."/>
            <person name="Otis C."/>
            <person name="Turmel M."/>
        </authorList>
    </citation>
    <scope>NUCLEOTIDE SEQUENCE [LARGE SCALE GENOMIC DNA]</scope>
    <source>
        <strain evidence="4 5">RCC1871</strain>
    </source>
</reference>
<dbReference type="InterPro" id="IPR011992">
    <property type="entry name" value="EF-hand-dom_pair"/>
</dbReference>
<gene>
    <name evidence="3" type="ORF">CROS1456_LOCUS7574</name>
    <name evidence="4" type="ORF">HKI87_05g35960</name>
</gene>
<dbReference type="PROSITE" id="PS50222">
    <property type="entry name" value="EF_HAND_2"/>
    <property type="match status" value="2"/>
</dbReference>
<proteinExistence type="predicted"/>
<keyword evidence="1" id="KW-0106">Calcium</keyword>
<dbReference type="InterPro" id="IPR018247">
    <property type="entry name" value="EF_Hand_1_Ca_BS"/>
</dbReference>
<accession>A0A7S3CF61</accession>
<dbReference type="GO" id="GO:0005509">
    <property type="term" value="F:calcium ion binding"/>
    <property type="evidence" value="ECO:0007669"/>
    <property type="project" value="InterPro"/>
</dbReference>
<dbReference type="EMBL" id="HBHZ01009866">
    <property type="protein sequence ID" value="CAE0194483.1"/>
    <property type="molecule type" value="Transcribed_RNA"/>
</dbReference>
<dbReference type="EMBL" id="CP151505">
    <property type="protein sequence ID" value="WZN62060.1"/>
    <property type="molecule type" value="Genomic_DNA"/>
</dbReference>
<reference evidence="3" key="1">
    <citation type="submission" date="2021-01" db="EMBL/GenBank/DDBJ databases">
        <authorList>
            <person name="Corre E."/>
            <person name="Pelletier E."/>
            <person name="Niang G."/>
            <person name="Scheremetjew M."/>
            <person name="Finn R."/>
            <person name="Kale V."/>
            <person name="Holt S."/>
            <person name="Cochrane G."/>
            <person name="Meng A."/>
            <person name="Brown T."/>
            <person name="Cohen L."/>
        </authorList>
    </citation>
    <scope>NUCLEOTIDE SEQUENCE</scope>
    <source>
        <strain evidence="3">RCC1871</strain>
    </source>
</reference>
<feature type="domain" description="EF-hand" evidence="2">
    <location>
        <begin position="92"/>
        <end position="127"/>
    </location>
</feature>
<evidence type="ECO:0000313" key="4">
    <source>
        <dbReference type="EMBL" id="WZN62060.1"/>
    </source>
</evidence>
<sequence length="179" mass="20606">MGQGLSFDLTQDELEDLQRGCSSKFSQTEIQILYKRFLKLDNQKRGFISGEELLAIPEFSLNPLAQRLVSVFENVNFKDFLQILSAFSPKATKEEKLRFMFNFHDVDGDGYISRLDLEHVVRQRVGASLDESEMDRLLTRVLEESGSKQERLNFETFCACFLEEGDFSLDVDIPSDDEL</sequence>
<dbReference type="PANTHER" id="PTHR46971:SF1">
    <property type="entry name" value="CALCINEURIN B SUBUNIT (PROTEIN PHOSPHATASE 2B REGULATORY SUBUNIT)-LIKE PROTEIN"/>
    <property type="match status" value="1"/>
</dbReference>
<dbReference type="Proteomes" id="UP001472866">
    <property type="component" value="Chromosome 05"/>
</dbReference>
<dbReference type="PANTHER" id="PTHR46971">
    <property type="entry name" value="CALCINEURIN B SUBUNIT (PROTEIN PHOSPHATASE 2B REGULATORY SUBUNIT)-LIKE PROTEIN"/>
    <property type="match status" value="1"/>
</dbReference>
<protein>
    <submittedName>
        <fullName evidence="4">Subunit B of calcineurin</fullName>
    </submittedName>
</protein>
<keyword evidence="5" id="KW-1185">Reference proteome</keyword>
<dbReference type="Pfam" id="PF13499">
    <property type="entry name" value="EF-hand_7"/>
    <property type="match status" value="1"/>
</dbReference>
<dbReference type="InterPro" id="IPR002048">
    <property type="entry name" value="EF_hand_dom"/>
</dbReference>
<dbReference type="Gene3D" id="1.10.238.10">
    <property type="entry name" value="EF-hand"/>
    <property type="match status" value="1"/>
</dbReference>
<dbReference type="PROSITE" id="PS00018">
    <property type="entry name" value="EF_HAND_1"/>
    <property type="match status" value="1"/>
</dbReference>
<name>A0A7S3CF61_9CHLO</name>